<evidence type="ECO:0000256" key="1">
    <source>
        <dbReference type="ARBA" id="ARBA00004613"/>
    </source>
</evidence>
<evidence type="ECO:0000256" key="3">
    <source>
        <dbReference type="ARBA" id="ARBA00022525"/>
    </source>
</evidence>
<evidence type="ECO:0000256" key="4">
    <source>
        <dbReference type="ARBA" id="ARBA00022729"/>
    </source>
</evidence>
<keyword evidence="4" id="KW-0732">Signal</keyword>
<accession>A0A183GU35</accession>
<accession>A0A3P8IFE5</accession>
<evidence type="ECO:0000313" key="6">
    <source>
        <dbReference type="Proteomes" id="UP000050761"/>
    </source>
</evidence>
<dbReference type="PANTHER" id="PTHR21700">
    <property type="entry name" value="TRANSTHYRETIN-LIKE FAMILY PROTEIN-RELATED"/>
    <property type="match status" value="1"/>
</dbReference>
<evidence type="ECO:0000313" key="5">
    <source>
        <dbReference type="EMBL" id="VDP56279.1"/>
    </source>
</evidence>
<dbReference type="EMBL" id="UZAH01039442">
    <property type="protein sequence ID" value="VDP56279.1"/>
    <property type="molecule type" value="Genomic_DNA"/>
</dbReference>
<gene>
    <name evidence="5" type="ORF">HPBE_LOCUS26204</name>
</gene>
<protein>
    <submittedName>
        <fullName evidence="7">Transthyretin-like family protein</fullName>
    </submittedName>
</protein>
<dbReference type="InterPro" id="IPR001534">
    <property type="entry name" value="Transthyretin-like"/>
</dbReference>
<dbReference type="AlphaFoldDB" id="A0A183GU35"/>
<name>A0A183GU35_HELPZ</name>
<dbReference type="WBParaSite" id="HPBE_0002620501-mRNA-1">
    <property type="protein sequence ID" value="HPBE_0002620501-mRNA-1"/>
    <property type="gene ID" value="HPBE_0002620501"/>
</dbReference>
<comment type="similarity">
    <text evidence="2">Belongs to the nematode transthyretin-like family.</text>
</comment>
<reference evidence="7" key="2">
    <citation type="submission" date="2019-09" db="UniProtKB">
        <authorList>
            <consortium name="WormBaseParasite"/>
        </authorList>
    </citation>
    <scope>IDENTIFICATION</scope>
</reference>
<dbReference type="GO" id="GO:0009986">
    <property type="term" value="C:cell surface"/>
    <property type="evidence" value="ECO:0007669"/>
    <property type="project" value="InterPro"/>
</dbReference>
<dbReference type="InterPro" id="IPR038479">
    <property type="entry name" value="Transthyretin-like_sf"/>
</dbReference>
<dbReference type="Proteomes" id="UP000050761">
    <property type="component" value="Unassembled WGS sequence"/>
</dbReference>
<dbReference type="Pfam" id="PF01060">
    <property type="entry name" value="TTR-52"/>
    <property type="match status" value="1"/>
</dbReference>
<keyword evidence="3" id="KW-0964">Secreted</keyword>
<dbReference type="OrthoDB" id="5826894at2759"/>
<dbReference type="Gene3D" id="2.60.40.3330">
    <property type="match status" value="1"/>
</dbReference>
<dbReference type="GO" id="GO:0005576">
    <property type="term" value="C:extracellular region"/>
    <property type="evidence" value="ECO:0007669"/>
    <property type="project" value="UniProtKB-SubCell"/>
</dbReference>
<keyword evidence="6" id="KW-1185">Reference proteome</keyword>
<organism evidence="6 7">
    <name type="scientific">Heligmosomoides polygyrus</name>
    <name type="common">Parasitic roundworm</name>
    <dbReference type="NCBI Taxonomy" id="6339"/>
    <lineage>
        <taxon>Eukaryota</taxon>
        <taxon>Metazoa</taxon>
        <taxon>Ecdysozoa</taxon>
        <taxon>Nematoda</taxon>
        <taxon>Chromadorea</taxon>
        <taxon>Rhabditida</taxon>
        <taxon>Rhabditina</taxon>
        <taxon>Rhabditomorpha</taxon>
        <taxon>Strongyloidea</taxon>
        <taxon>Heligmosomidae</taxon>
        <taxon>Heligmosomoides</taxon>
    </lineage>
</organism>
<evidence type="ECO:0000313" key="7">
    <source>
        <dbReference type="WBParaSite" id="HPBE_0002620501-mRNA-1"/>
    </source>
</evidence>
<evidence type="ECO:0000256" key="2">
    <source>
        <dbReference type="ARBA" id="ARBA00010112"/>
    </source>
</evidence>
<dbReference type="PANTHER" id="PTHR21700:SF30">
    <property type="entry name" value="TRANSTHYRETIN-LIKE FAMILY PROTEIN"/>
    <property type="match status" value="1"/>
</dbReference>
<proteinExistence type="inferred from homology"/>
<sequence>MVVHHLSHERDLFPKVSIIGGKKQTMGVPIRMDPDDLLDDTTSNGKGEFELFGNEDEVLCIEPYVRITHSCKVSKPGCKRVAEYVVPKDKIGGVYDMTFVTLDIHVDGEKETC</sequence>
<comment type="subcellular location">
    <subcellularLocation>
        <location evidence="1">Secreted</location>
    </subcellularLocation>
</comment>
<reference evidence="5 6" key="1">
    <citation type="submission" date="2018-11" db="EMBL/GenBank/DDBJ databases">
        <authorList>
            <consortium name="Pathogen Informatics"/>
        </authorList>
    </citation>
    <scope>NUCLEOTIDE SEQUENCE [LARGE SCALE GENOMIC DNA]</scope>
</reference>